<dbReference type="GO" id="GO:0016757">
    <property type="term" value="F:glycosyltransferase activity"/>
    <property type="evidence" value="ECO:0007669"/>
    <property type="project" value="InterPro"/>
</dbReference>
<dbReference type="PANTHER" id="PTHR11062">
    <property type="entry name" value="EXOSTOSIN HEPARAN SULFATE GLYCOSYLTRANSFERASE -RELATED"/>
    <property type="match status" value="1"/>
</dbReference>
<dbReference type="PANTHER" id="PTHR11062:SF117">
    <property type="entry name" value="XYLOGLUCAN-SPECIFIC GALACTURONOSYLTRANSFERASE 1"/>
    <property type="match status" value="1"/>
</dbReference>
<name>X6N943_RETFI</name>
<feature type="domain" description="Exostosin GT47" evidence="2">
    <location>
        <begin position="80"/>
        <end position="222"/>
    </location>
</feature>
<reference evidence="3 4" key="1">
    <citation type="journal article" date="2013" name="Curr. Biol.">
        <title>The Genome of the Foraminiferan Reticulomyxa filosa.</title>
        <authorList>
            <person name="Glockner G."/>
            <person name="Hulsmann N."/>
            <person name="Schleicher M."/>
            <person name="Noegel A.A."/>
            <person name="Eichinger L."/>
            <person name="Gallinger C."/>
            <person name="Pawlowski J."/>
            <person name="Sierra R."/>
            <person name="Euteneuer U."/>
            <person name="Pillet L."/>
            <person name="Moustafa A."/>
            <person name="Platzer M."/>
            <person name="Groth M."/>
            <person name="Szafranski K."/>
            <person name="Schliwa M."/>
        </authorList>
    </citation>
    <scope>NUCLEOTIDE SEQUENCE [LARGE SCALE GENOMIC DNA]</scope>
</reference>
<dbReference type="AlphaFoldDB" id="X6N943"/>
<organism evidence="3 4">
    <name type="scientific">Reticulomyxa filosa</name>
    <dbReference type="NCBI Taxonomy" id="46433"/>
    <lineage>
        <taxon>Eukaryota</taxon>
        <taxon>Sar</taxon>
        <taxon>Rhizaria</taxon>
        <taxon>Retaria</taxon>
        <taxon>Foraminifera</taxon>
        <taxon>Monothalamids</taxon>
        <taxon>Reticulomyxidae</taxon>
        <taxon>Reticulomyxa</taxon>
    </lineage>
</organism>
<dbReference type="Pfam" id="PF03016">
    <property type="entry name" value="Exostosin_GT47"/>
    <property type="match status" value="1"/>
</dbReference>
<evidence type="ECO:0000256" key="1">
    <source>
        <dbReference type="ARBA" id="ARBA00010271"/>
    </source>
</evidence>
<sequence>GKQHFFKKKKKKRENNNNNFFKKKKKYLLELKKPHLILFGRIGYETHQITRKGTPFWNDKLYVVASIDRNCHGIARTCVNRFSIPHPSIFHPKSIESLQLQIERSQKLERDILVSFCGAVRSEIREKALKNCQWTYGWRKWVWFWDGELCVFDDSLKIEEQMKREGLNSHGERRRRLELAFSRRCMKLYERSVFCIQQGADSTTRKGLWDGIVAGCIPVFLEGVMMNEFECYTMSGNVQPWYVITHYDYYVKQLMALSPQYVHLLRRNILRMIPKFVYTDGTAGFHDAIDVLFACLVRLSHHMSDPNNCTYDEMYKRRWFDIDSMLGYQQLYPKLGI</sequence>
<dbReference type="EMBL" id="ASPP01010871">
    <property type="protein sequence ID" value="ETO22279.1"/>
    <property type="molecule type" value="Genomic_DNA"/>
</dbReference>
<proteinExistence type="inferred from homology"/>
<feature type="non-terminal residue" evidence="3">
    <location>
        <position position="1"/>
    </location>
</feature>
<comment type="similarity">
    <text evidence="1">Belongs to the glycosyltransferase 47 family.</text>
</comment>
<comment type="caution">
    <text evidence="3">The sequence shown here is derived from an EMBL/GenBank/DDBJ whole genome shotgun (WGS) entry which is preliminary data.</text>
</comment>
<keyword evidence="4" id="KW-1185">Reference proteome</keyword>
<evidence type="ECO:0000259" key="2">
    <source>
        <dbReference type="Pfam" id="PF03016"/>
    </source>
</evidence>
<dbReference type="InterPro" id="IPR040911">
    <property type="entry name" value="Exostosin_GT47"/>
</dbReference>
<accession>X6N943</accession>
<gene>
    <name evidence="3" type="ORF">RFI_14921</name>
</gene>
<evidence type="ECO:0000313" key="3">
    <source>
        <dbReference type="EMBL" id="ETO22279.1"/>
    </source>
</evidence>
<dbReference type="OrthoDB" id="1924787at2759"/>
<dbReference type="Proteomes" id="UP000023152">
    <property type="component" value="Unassembled WGS sequence"/>
</dbReference>
<protein>
    <submittedName>
        <fullName evidence="3">Exostosin family protein</fullName>
    </submittedName>
</protein>
<dbReference type="InterPro" id="IPR004263">
    <property type="entry name" value="Exostosin"/>
</dbReference>
<evidence type="ECO:0000313" key="4">
    <source>
        <dbReference type="Proteomes" id="UP000023152"/>
    </source>
</evidence>